<evidence type="ECO:0000313" key="2">
    <source>
        <dbReference type="EMBL" id="KAG7663697.1"/>
    </source>
</evidence>
<evidence type="ECO:0000313" key="3">
    <source>
        <dbReference type="Proteomes" id="UP000694255"/>
    </source>
</evidence>
<accession>A0A8J5QR07</accession>
<protein>
    <submittedName>
        <fullName evidence="2">Uncharacterized protein</fullName>
    </submittedName>
</protein>
<keyword evidence="3" id="KW-1185">Reference proteome</keyword>
<sequence>MSIDTSENNYENRTVKSSSLSGLLLSPNHLQKNSNSLSLNLIHIPLIIIFKSKFQSLSLSEIKRSLLKNQHVYLWVIEGYFLDYWCFALSTYLNYPLGQRLTSMRFIMGSGVYYWDTGAQHFPLI</sequence>
<name>A0A8J5QR07_9ASCO</name>
<dbReference type="Proteomes" id="UP000694255">
    <property type="component" value="Unassembled WGS sequence"/>
</dbReference>
<proteinExistence type="predicted"/>
<reference evidence="2 3" key="1">
    <citation type="journal article" date="2021" name="DNA Res.">
        <title>Genome analysis of Candida subhashii reveals its hybrid nature and dual mitochondrial genome conformations.</title>
        <authorList>
            <person name="Mixao V."/>
            <person name="Hegedusova E."/>
            <person name="Saus E."/>
            <person name="Pryszcz L.P."/>
            <person name="Cillingova A."/>
            <person name="Nosek J."/>
            <person name="Gabaldon T."/>
        </authorList>
    </citation>
    <scope>NUCLEOTIDE SEQUENCE [LARGE SCALE GENOMIC DNA]</scope>
    <source>
        <strain evidence="2 3">CBS 10753</strain>
    </source>
</reference>
<organism evidence="2 3">
    <name type="scientific">[Candida] subhashii</name>
    <dbReference type="NCBI Taxonomy" id="561895"/>
    <lineage>
        <taxon>Eukaryota</taxon>
        <taxon>Fungi</taxon>
        <taxon>Dikarya</taxon>
        <taxon>Ascomycota</taxon>
        <taxon>Saccharomycotina</taxon>
        <taxon>Pichiomycetes</taxon>
        <taxon>Debaryomycetaceae</taxon>
        <taxon>Spathaspora</taxon>
    </lineage>
</organism>
<dbReference type="GeneID" id="73469584"/>
<dbReference type="RefSeq" id="XP_049263929.1">
    <property type="nucleotide sequence ID" value="XM_049406569.1"/>
</dbReference>
<keyword evidence="1" id="KW-1133">Transmembrane helix</keyword>
<feature type="transmembrane region" description="Helical" evidence="1">
    <location>
        <begin position="72"/>
        <end position="95"/>
    </location>
</feature>
<dbReference type="EMBL" id="JAGSYN010000122">
    <property type="protein sequence ID" value="KAG7663697.1"/>
    <property type="molecule type" value="Genomic_DNA"/>
</dbReference>
<comment type="caution">
    <text evidence="2">The sequence shown here is derived from an EMBL/GenBank/DDBJ whole genome shotgun (WGS) entry which is preliminary data.</text>
</comment>
<gene>
    <name evidence="2" type="ORF">J8A68_002783</name>
</gene>
<keyword evidence="1" id="KW-0812">Transmembrane</keyword>
<keyword evidence="1" id="KW-0472">Membrane</keyword>
<evidence type="ECO:0000256" key="1">
    <source>
        <dbReference type="SAM" id="Phobius"/>
    </source>
</evidence>
<dbReference type="AlphaFoldDB" id="A0A8J5QR07"/>